<evidence type="ECO:0000313" key="3">
    <source>
        <dbReference type="Proteomes" id="UP000612680"/>
    </source>
</evidence>
<proteinExistence type="predicted"/>
<accession>A0ABX7IB99</accession>
<dbReference type="InterPro" id="IPR006116">
    <property type="entry name" value="NT_2-5OAS_ClassI-CCAase"/>
</dbReference>
<organism evidence="2 3">
    <name type="scientific">Dyadobacter sandarakinus</name>
    <dbReference type="NCBI Taxonomy" id="2747268"/>
    <lineage>
        <taxon>Bacteria</taxon>
        <taxon>Pseudomonadati</taxon>
        <taxon>Bacteroidota</taxon>
        <taxon>Cytophagia</taxon>
        <taxon>Cytophagales</taxon>
        <taxon>Spirosomataceae</taxon>
        <taxon>Dyadobacter</taxon>
    </lineage>
</organism>
<protein>
    <submittedName>
        <fullName evidence="2">Nucleotidyltransferase</fullName>
    </submittedName>
</protein>
<dbReference type="SUPFAM" id="SSF81301">
    <property type="entry name" value="Nucleotidyltransferase"/>
    <property type="match status" value="1"/>
</dbReference>
<keyword evidence="3" id="KW-1185">Reference proteome</keyword>
<gene>
    <name evidence="2" type="ORF">HWI92_20300</name>
</gene>
<dbReference type="InterPro" id="IPR043519">
    <property type="entry name" value="NT_sf"/>
</dbReference>
<evidence type="ECO:0000313" key="2">
    <source>
        <dbReference type="EMBL" id="QRR03085.1"/>
    </source>
</evidence>
<reference evidence="2 3" key="1">
    <citation type="submission" date="2020-06" db="EMBL/GenBank/DDBJ databases">
        <title>Dyadobacter sandarakinus sp. nov., isolated from the soil of the Arctic Yellow River Station.</title>
        <authorList>
            <person name="Zhang Y."/>
            <person name="Peng F."/>
        </authorList>
    </citation>
    <scope>NUCLEOTIDE SEQUENCE [LARGE SCALE GENOMIC DNA]</scope>
    <source>
        <strain evidence="2 3">Q3-56</strain>
    </source>
</reference>
<evidence type="ECO:0000256" key="1">
    <source>
        <dbReference type="ARBA" id="ARBA00023118"/>
    </source>
</evidence>
<sequence>MPKSLEEGFETFIGWLKPLQSEHTTAASHKDSVRRCMENNFGCTSFFETGSFGNGTGVRHYSDTDYFARCPSDKFFNDSGYTLRKVKEALQYTFPRTVGIEVKSPAVRIPFGKYASERLELTPAYYYGLVNTPMGEKYSYNIPSHDGGWMQSSPGAHNAYVNRENDRLNGKLKPLIQLVKAWKYYNQVPIYSFYLELRVTKYAEKESAIVYDIDLRNIFKFLYDNNLPDIQDPMGISGYVKACKSDAKKTIALSRLGTGYSRVLKAYDNRTSSIDNAFYWWNLFYNSEFPSR</sequence>
<dbReference type="EMBL" id="CP056775">
    <property type="protein sequence ID" value="QRR03085.1"/>
    <property type="molecule type" value="Genomic_DNA"/>
</dbReference>
<name>A0ABX7IB99_9BACT</name>
<keyword evidence="1" id="KW-0051">Antiviral defense</keyword>
<dbReference type="Proteomes" id="UP000612680">
    <property type="component" value="Chromosome"/>
</dbReference>
<dbReference type="CDD" id="cd05400">
    <property type="entry name" value="NT_2-5OAS_ClassI-CCAase"/>
    <property type="match status" value="1"/>
</dbReference>
<dbReference type="RefSeq" id="WP_204658681.1">
    <property type="nucleotide sequence ID" value="NZ_CP056775.1"/>
</dbReference>